<keyword evidence="1" id="KW-0472">Membrane</keyword>
<sequence>MSKLAGTYAIAESATIATAVKPPKIGSNISITSLANFFLSIAVMITFLHLAVTLKRWNS</sequence>
<evidence type="ECO:0000256" key="1">
    <source>
        <dbReference type="SAM" id="Phobius"/>
    </source>
</evidence>
<comment type="caution">
    <text evidence="2">The sequence shown here is derived from an EMBL/GenBank/DDBJ whole genome shotgun (WGS) entry which is preliminary data.</text>
</comment>
<evidence type="ECO:0000313" key="2">
    <source>
        <dbReference type="EMBL" id="KAA1176843.1"/>
    </source>
</evidence>
<reference evidence="2 3" key="1">
    <citation type="submission" date="2019-07" db="EMBL/GenBank/DDBJ databases">
        <title>The Draft Genome Sequence of Rhizobium tropici SARCC-755 Associated with Superior Nodulation on Pigeonpea (Cajanus cajan (L.) Millsp.).</title>
        <authorList>
            <person name="Bopape F.L."/>
            <person name="Hassen A.I."/>
            <person name="Swanevelder Z.H."/>
            <person name="Gwata E.T."/>
        </authorList>
    </citation>
    <scope>NUCLEOTIDE SEQUENCE [LARGE SCALE GENOMIC DNA]</scope>
    <source>
        <strain evidence="2 3">SARCC-755</strain>
    </source>
</reference>
<feature type="transmembrane region" description="Helical" evidence="1">
    <location>
        <begin position="29"/>
        <end position="52"/>
    </location>
</feature>
<keyword evidence="1" id="KW-1133">Transmembrane helix</keyword>
<accession>A0A5B0VQN8</accession>
<proteinExistence type="predicted"/>
<dbReference type="AlphaFoldDB" id="A0A5B0VQN8"/>
<dbReference type="RefSeq" id="WP_149637646.1">
    <property type="nucleotide sequence ID" value="NZ_VNIP01000015.1"/>
</dbReference>
<protein>
    <submittedName>
        <fullName evidence="2">Uncharacterized protein</fullName>
    </submittedName>
</protein>
<dbReference type="Proteomes" id="UP000323608">
    <property type="component" value="Unassembled WGS sequence"/>
</dbReference>
<name>A0A5B0VQN8_RHITR</name>
<dbReference type="EMBL" id="VNIP01000015">
    <property type="protein sequence ID" value="KAA1176843.1"/>
    <property type="molecule type" value="Genomic_DNA"/>
</dbReference>
<organism evidence="2 3">
    <name type="scientific">Rhizobium tropici</name>
    <dbReference type="NCBI Taxonomy" id="398"/>
    <lineage>
        <taxon>Bacteria</taxon>
        <taxon>Pseudomonadati</taxon>
        <taxon>Pseudomonadota</taxon>
        <taxon>Alphaproteobacteria</taxon>
        <taxon>Hyphomicrobiales</taxon>
        <taxon>Rhizobiaceae</taxon>
        <taxon>Rhizobium/Agrobacterium group</taxon>
        <taxon>Rhizobium</taxon>
    </lineage>
</organism>
<evidence type="ECO:0000313" key="3">
    <source>
        <dbReference type="Proteomes" id="UP000323608"/>
    </source>
</evidence>
<keyword evidence="1" id="KW-0812">Transmembrane</keyword>
<gene>
    <name evidence="2" type="ORF">FP026_27010</name>
</gene>